<keyword evidence="2" id="KW-1185">Reference proteome</keyword>
<gene>
    <name evidence="1" type="ORF">Cob_v009805</name>
</gene>
<comment type="caution">
    <text evidence="1">The sequence shown here is derived from an EMBL/GenBank/DDBJ whole genome shotgun (WGS) entry which is preliminary data.</text>
</comment>
<organism evidence="1 2">
    <name type="scientific">Colletotrichum orbiculare (strain 104-T / ATCC 96160 / CBS 514.97 / LARS 414 / MAFF 240422)</name>
    <name type="common">Cucumber anthracnose fungus</name>
    <name type="synonym">Colletotrichum lagenarium</name>
    <dbReference type="NCBI Taxonomy" id="1213857"/>
    <lineage>
        <taxon>Eukaryota</taxon>
        <taxon>Fungi</taxon>
        <taxon>Dikarya</taxon>
        <taxon>Ascomycota</taxon>
        <taxon>Pezizomycotina</taxon>
        <taxon>Sordariomycetes</taxon>
        <taxon>Hypocreomycetidae</taxon>
        <taxon>Glomerellales</taxon>
        <taxon>Glomerellaceae</taxon>
        <taxon>Colletotrichum</taxon>
        <taxon>Colletotrichum orbiculare species complex</taxon>
    </lineage>
</organism>
<dbReference type="Proteomes" id="UP000014480">
    <property type="component" value="Unassembled WGS sequence"/>
</dbReference>
<evidence type="ECO:0000313" key="1">
    <source>
        <dbReference type="EMBL" id="TDZ17254.1"/>
    </source>
</evidence>
<sequence length="149" mass="17133">MNAIMGVDSQSPHIDHAKRNASKDMIRRAFTGHQRDTERAQPLDDQTSLTNLALLKINMDQNTRRRLLNIAIRRISTMTPEPFVAVSDISRCTELECGGFTKWQLTMVFIDEAERMPEPQFYALSYFFQPTFVVNTRDVHLLNPMSSTL</sequence>
<reference evidence="2" key="2">
    <citation type="journal article" date="2019" name="Mol. Plant Microbe Interact.">
        <title>Genome sequence resources for four phytopathogenic fungi from the Colletotrichum orbiculare species complex.</title>
        <authorList>
            <person name="Gan P."/>
            <person name="Tsushima A."/>
            <person name="Narusaka M."/>
            <person name="Narusaka Y."/>
            <person name="Takano Y."/>
            <person name="Kubo Y."/>
            <person name="Shirasu K."/>
        </authorList>
    </citation>
    <scope>GENOME REANNOTATION</scope>
    <source>
        <strain evidence="2">104-T / ATCC 96160 / CBS 514.97 / LARS 414 / MAFF 240422</strain>
    </source>
</reference>
<name>N4VYB7_COLOR</name>
<dbReference type="AlphaFoldDB" id="N4VYB7"/>
<dbReference type="HOGENOM" id="CLU_1749529_0_0_1"/>
<reference evidence="2" key="1">
    <citation type="journal article" date="2013" name="New Phytol.">
        <title>Comparative genomic and transcriptomic analyses reveal the hemibiotrophic stage shift of Colletotrichum fungi.</title>
        <authorList>
            <person name="Gan P."/>
            <person name="Ikeda K."/>
            <person name="Irieda H."/>
            <person name="Narusaka M."/>
            <person name="O'Connell R.J."/>
            <person name="Narusaka Y."/>
            <person name="Takano Y."/>
            <person name="Kubo Y."/>
            <person name="Shirasu K."/>
        </authorList>
    </citation>
    <scope>NUCLEOTIDE SEQUENCE [LARGE SCALE GENOMIC DNA]</scope>
    <source>
        <strain evidence="2">104-T / ATCC 96160 / CBS 514.97 / LARS 414 / MAFF 240422</strain>
    </source>
</reference>
<evidence type="ECO:0000313" key="2">
    <source>
        <dbReference type="Proteomes" id="UP000014480"/>
    </source>
</evidence>
<protein>
    <submittedName>
        <fullName evidence="1">Uncharacterized protein</fullName>
    </submittedName>
</protein>
<accession>N4VYB7</accession>
<dbReference type="EMBL" id="AMCV02000031">
    <property type="protein sequence ID" value="TDZ17254.1"/>
    <property type="molecule type" value="Genomic_DNA"/>
</dbReference>
<proteinExistence type="predicted"/>